<gene>
    <name evidence="1" type="ORF">MLD38_016049</name>
</gene>
<dbReference type="Proteomes" id="UP001057402">
    <property type="component" value="Chromosome 4"/>
</dbReference>
<accession>A0ACB9RLU1</accession>
<evidence type="ECO:0000313" key="1">
    <source>
        <dbReference type="EMBL" id="KAI4378589.1"/>
    </source>
</evidence>
<reference evidence="2" key="1">
    <citation type="journal article" date="2023" name="Front. Plant Sci.">
        <title>Chromosomal-level genome assembly of Melastoma candidum provides insights into trichome evolution.</title>
        <authorList>
            <person name="Zhong Y."/>
            <person name="Wu W."/>
            <person name="Sun C."/>
            <person name="Zou P."/>
            <person name="Liu Y."/>
            <person name="Dai S."/>
            <person name="Zhou R."/>
        </authorList>
    </citation>
    <scope>NUCLEOTIDE SEQUENCE [LARGE SCALE GENOMIC DNA]</scope>
</reference>
<keyword evidence="2" id="KW-1185">Reference proteome</keyword>
<proteinExistence type="predicted"/>
<comment type="caution">
    <text evidence="1">The sequence shown here is derived from an EMBL/GenBank/DDBJ whole genome shotgun (WGS) entry which is preliminary data.</text>
</comment>
<organism evidence="1 2">
    <name type="scientific">Melastoma candidum</name>
    <dbReference type="NCBI Taxonomy" id="119954"/>
    <lineage>
        <taxon>Eukaryota</taxon>
        <taxon>Viridiplantae</taxon>
        <taxon>Streptophyta</taxon>
        <taxon>Embryophyta</taxon>
        <taxon>Tracheophyta</taxon>
        <taxon>Spermatophyta</taxon>
        <taxon>Magnoliopsida</taxon>
        <taxon>eudicotyledons</taxon>
        <taxon>Gunneridae</taxon>
        <taxon>Pentapetalae</taxon>
        <taxon>rosids</taxon>
        <taxon>malvids</taxon>
        <taxon>Myrtales</taxon>
        <taxon>Melastomataceae</taxon>
        <taxon>Melastomatoideae</taxon>
        <taxon>Melastomateae</taxon>
        <taxon>Melastoma</taxon>
    </lineage>
</organism>
<dbReference type="EMBL" id="CM042883">
    <property type="protein sequence ID" value="KAI4378589.1"/>
    <property type="molecule type" value="Genomic_DNA"/>
</dbReference>
<sequence length="118" mass="13506">MLYSIQYIRFDPDVSGTDRRWDLRLCTFRWSRYGNCSRLDIRLVVLSRKFLLLLHPPCIQEETEVGLSGYARAAYAVIYAPDAVIAVVPVATPVLIALWLRKPGLEDEKAVARPWALE</sequence>
<protein>
    <submittedName>
        <fullName evidence="1">Uncharacterized protein</fullName>
    </submittedName>
</protein>
<name>A0ACB9RLU1_9MYRT</name>
<evidence type="ECO:0000313" key="2">
    <source>
        <dbReference type="Proteomes" id="UP001057402"/>
    </source>
</evidence>